<reference evidence="4" key="2">
    <citation type="submission" date="2020-04" db="EMBL/GenBank/DDBJ databases">
        <authorList>
            <consortium name="NCBI Genome Project"/>
        </authorList>
    </citation>
    <scope>NUCLEOTIDE SEQUENCE</scope>
    <source>
        <strain evidence="4">CBS 304.34</strain>
    </source>
</reference>
<dbReference type="OrthoDB" id="10495871at2759"/>
<keyword evidence="3" id="KW-1185">Reference proteome</keyword>
<reference evidence="4" key="3">
    <citation type="submission" date="2025-04" db="UniProtKB">
        <authorList>
            <consortium name="RefSeq"/>
        </authorList>
    </citation>
    <scope>IDENTIFICATION</scope>
    <source>
        <strain evidence="4">CBS 304.34</strain>
    </source>
</reference>
<evidence type="ECO:0000313" key="2">
    <source>
        <dbReference type="EMBL" id="KAF2806355.1"/>
    </source>
</evidence>
<feature type="region of interest" description="Disordered" evidence="1">
    <location>
        <begin position="601"/>
        <end position="626"/>
    </location>
</feature>
<feature type="region of interest" description="Disordered" evidence="1">
    <location>
        <begin position="312"/>
        <end position="339"/>
    </location>
</feature>
<dbReference type="AlphaFoldDB" id="A0A6A6YE47"/>
<sequence length="626" mass="67975">MELARSTEQYTPAQPCYKTSEEERARACDPEQWRELIGLIITDGMDAQEHTVDKVPIILGKLGIGRYVLQSSSAPQQPPSTAAGGQPSTSATIAHPQSEYNGAREAIQTALQQLSGSGQQHPSSTATDNGTPTSTLVDYIPKSQGNRWTKKPAVPSPDMDVVNIAEAMFRHPFNKESPEHVIQDLMAGDATVLADYKARLQKVLDYVPHLQRRATFCLIFVFFTPDEILASVTQAGFPISMDGIKGRIKTYLNTITPPSDYPMLWKTLSELNDNIRKRISIPSTPAPFNLVPRGTAEGGLAVPALAAPASPIAGPSAEMAGDQGHHQDPEPSFSATHPRRPRLDEAILGAEMPHASGSTAPIDPVTGMLDRAVSPAPPQLNSMARMILQIIGYGLSVEENRIKNLPEASSTGGIGHYKVANGAKSLQKAVVDIMLNYSPPAGGEVMLTFVPSSFAQNGSETEPVYTPFLASNLAQALKNHLFEIPKEQLADSLAAIPLDRQLMSKYKGQTMPILRYAPHLHTNVTLLLLLLFHTEKEIVDANHHLGCMITIEDVDGRVDQAFRNVFGADISSKKAVFLMQATKVRWLAGLADQERRRTLQVSSNLLENRNTRDGENGAEGSGPVQE</sequence>
<dbReference type="EMBL" id="MU003707">
    <property type="protein sequence ID" value="KAF2806355.1"/>
    <property type="molecule type" value="Genomic_DNA"/>
</dbReference>
<evidence type="ECO:0000256" key="1">
    <source>
        <dbReference type="SAM" id="MobiDB-lite"/>
    </source>
</evidence>
<feature type="compositionally biased region" description="Low complexity" evidence="1">
    <location>
        <begin position="71"/>
        <end position="87"/>
    </location>
</feature>
<reference evidence="2 4" key="1">
    <citation type="journal article" date="2020" name="Stud. Mycol.">
        <title>101 Dothideomycetes genomes: a test case for predicting lifestyles and emergence of pathogens.</title>
        <authorList>
            <person name="Haridas S."/>
            <person name="Albert R."/>
            <person name="Binder M."/>
            <person name="Bloem J."/>
            <person name="Labutti K."/>
            <person name="Salamov A."/>
            <person name="Andreopoulos B."/>
            <person name="Baker S."/>
            <person name="Barry K."/>
            <person name="Bills G."/>
            <person name="Bluhm B."/>
            <person name="Cannon C."/>
            <person name="Castanera R."/>
            <person name="Culley D."/>
            <person name="Daum C."/>
            <person name="Ezra D."/>
            <person name="Gonzalez J."/>
            <person name="Henrissat B."/>
            <person name="Kuo A."/>
            <person name="Liang C."/>
            <person name="Lipzen A."/>
            <person name="Lutzoni F."/>
            <person name="Magnuson J."/>
            <person name="Mondo S."/>
            <person name="Nolan M."/>
            <person name="Ohm R."/>
            <person name="Pangilinan J."/>
            <person name="Park H.-J."/>
            <person name="Ramirez L."/>
            <person name="Alfaro M."/>
            <person name="Sun H."/>
            <person name="Tritt A."/>
            <person name="Yoshinaga Y."/>
            <person name="Zwiers L.-H."/>
            <person name="Turgeon B."/>
            <person name="Goodwin S."/>
            <person name="Spatafora J."/>
            <person name="Crous P."/>
            <person name="Grigoriev I."/>
        </authorList>
    </citation>
    <scope>NUCLEOTIDE SEQUENCE</scope>
    <source>
        <strain evidence="2 4">CBS 304.34</strain>
    </source>
</reference>
<feature type="region of interest" description="Disordered" evidence="1">
    <location>
        <begin position="71"/>
        <end position="94"/>
    </location>
</feature>
<feature type="compositionally biased region" description="Polar residues" evidence="1">
    <location>
        <begin position="1"/>
        <end position="12"/>
    </location>
</feature>
<evidence type="ECO:0000313" key="4">
    <source>
        <dbReference type="RefSeq" id="XP_033573319.1"/>
    </source>
</evidence>
<dbReference type="Proteomes" id="UP000504636">
    <property type="component" value="Unplaced"/>
</dbReference>
<dbReference type="GeneID" id="54463152"/>
<name>A0A6A6YE47_9PEZI</name>
<accession>A0A6A6YE47</accession>
<proteinExistence type="predicted"/>
<dbReference type="RefSeq" id="XP_033573319.1">
    <property type="nucleotide sequence ID" value="XM_033722259.1"/>
</dbReference>
<organism evidence="2">
    <name type="scientific">Mytilinidion resinicola</name>
    <dbReference type="NCBI Taxonomy" id="574789"/>
    <lineage>
        <taxon>Eukaryota</taxon>
        <taxon>Fungi</taxon>
        <taxon>Dikarya</taxon>
        <taxon>Ascomycota</taxon>
        <taxon>Pezizomycotina</taxon>
        <taxon>Dothideomycetes</taxon>
        <taxon>Pleosporomycetidae</taxon>
        <taxon>Mytilinidiales</taxon>
        <taxon>Mytilinidiaceae</taxon>
        <taxon>Mytilinidion</taxon>
    </lineage>
</organism>
<feature type="region of interest" description="Disordered" evidence="1">
    <location>
        <begin position="1"/>
        <end position="25"/>
    </location>
</feature>
<protein>
    <submittedName>
        <fullName evidence="2 4">Uncharacterized protein</fullName>
    </submittedName>
</protein>
<feature type="region of interest" description="Disordered" evidence="1">
    <location>
        <begin position="113"/>
        <end position="135"/>
    </location>
</feature>
<evidence type="ECO:0000313" key="3">
    <source>
        <dbReference type="Proteomes" id="UP000504636"/>
    </source>
</evidence>
<gene>
    <name evidence="2 4" type="ORF">BDZ99DRAFT_479615</name>
</gene>